<sequence>MRTLLRWLLQRAATFGQSWNLSTSWLTAAAHARTQTSHQQRQRRRPPPRVHVAFGCSLRLRQLRPRDPPSVLTLPTHRSTPSTRPFDLLTEQRPTKPRKPAKPRITEPSFLASSAHDQPASPFLHRSPLVKLKSNLFSAQITVFKPIQNYTSSSSIKPSKPAHFSNISPASLTWLQPSS</sequence>
<reference evidence="2" key="1">
    <citation type="submission" date="2013-07" db="EMBL/GenBank/DDBJ databases">
        <title>The genome of Eucalyptus grandis.</title>
        <authorList>
            <person name="Schmutz J."/>
            <person name="Hayes R."/>
            <person name="Myburg A."/>
            <person name="Tuskan G."/>
            <person name="Grattapaglia D."/>
            <person name="Rokhsar D.S."/>
        </authorList>
    </citation>
    <scope>NUCLEOTIDE SEQUENCE</scope>
    <source>
        <tissue evidence="2">Leaf extractions</tissue>
    </source>
</reference>
<organism evidence="2">
    <name type="scientific">Eucalyptus grandis</name>
    <name type="common">Flooded gum</name>
    <dbReference type="NCBI Taxonomy" id="71139"/>
    <lineage>
        <taxon>Eukaryota</taxon>
        <taxon>Viridiplantae</taxon>
        <taxon>Streptophyta</taxon>
        <taxon>Embryophyta</taxon>
        <taxon>Tracheophyta</taxon>
        <taxon>Spermatophyta</taxon>
        <taxon>Magnoliopsida</taxon>
        <taxon>eudicotyledons</taxon>
        <taxon>Gunneridae</taxon>
        <taxon>Pentapetalae</taxon>
        <taxon>rosids</taxon>
        <taxon>malvids</taxon>
        <taxon>Myrtales</taxon>
        <taxon>Myrtaceae</taxon>
        <taxon>Myrtoideae</taxon>
        <taxon>Eucalypteae</taxon>
        <taxon>Eucalyptus</taxon>
    </lineage>
</organism>
<dbReference type="Gramene" id="KCW54012">
    <property type="protein sequence ID" value="KCW54012"/>
    <property type="gene ID" value="EUGRSUZ_I00004"/>
</dbReference>
<evidence type="ECO:0000256" key="1">
    <source>
        <dbReference type="SAM" id="MobiDB-lite"/>
    </source>
</evidence>
<gene>
    <name evidence="2" type="ORF">EUGRSUZ_I00004</name>
</gene>
<dbReference type="AlphaFoldDB" id="A0A059AJ37"/>
<evidence type="ECO:0000313" key="2">
    <source>
        <dbReference type="EMBL" id="KCW54012.1"/>
    </source>
</evidence>
<dbReference type="InParanoid" id="A0A059AJ37"/>
<dbReference type="EMBL" id="KK198761">
    <property type="protein sequence ID" value="KCW54012.1"/>
    <property type="molecule type" value="Genomic_DNA"/>
</dbReference>
<proteinExistence type="predicted"/>
<protein>
    <submittedName>
        <fullName evidence="2">Uncharacterized protein</fullName>
    </submittedName>
</protein>
<accession>A0A059AJ37</accession>
<feature type="region of interest" description="Disordered" evidence="1">
    <location>
        <begin position="65"/>
        <end position="105"/>
    </location>
</feature>
<name>A0A059AJ37_EUCGR</name>